<name>A0A486WUX8_CAEEL</name>
<dbReference type="AGR" id="WB:WBGene00018911"/>
<dbReference type="InterPro" id="IPR036249">
    <property type="entry name" value="Thioredoxin-like_sf"/>
</dbReference>
<dbReference type="Pfam" id="PF02798">
    <property type="entry name" value="GST_N"/>
    <property type="match status" value="1"/>
</dbReference>
<evidence type="ECO:0000313" key="2">
    <source>
        <dbReference type="EMBL" id="VGM69563.1"/>
    </source>
</evidence>
<evidence type="ECO:0000313" key="3">
    <source>
        <dbReference type="Proteomes" id="UP000001940"/>
    </source>
</evidence>
<feature type="domain" description="GST N-terminal" evidence="1">
    <location>
        <begin position="2"/>
        <end position="81"/>
    </location>
</feature>
<dbReference type="InterPro" id="IPR040079">
    <property type="entry name" value="Glutathione_S-Trfase"/>
</dbReference>
<dbReference type="SUPFAM" id="SSF52833">
    <property type="entry name" value="Thioredoxin-like"/>
    <property type="match status" value="1"/>
</dbReference>
<dbReference type="InParanoid" id="A0A486WUX8"/>
<gene>
    <name evidence="2" type="ORF">CELE_F56A4.3</name>
    <name evidence="2 4" type="ORF">F56A4.3</name>
</gene>
<dbReference type="Proteomes" id="UP000001940">
    <property type="component" value="Chromosome V"/>
</dbReference>
<dbReference type="PANTHER" id="PTHR11571">
    <property type="entry name" value="GLUTATHIONE S-TRANSFERASE"/>
    <property type="match status" value="1"/>
</dbReference>
<dbReference type="WormBase" id="F56A4.3b">
    <property type="protein sequence ID" value="CE53093"/>
    <property type="gene ID" value="WBGene00018911"/>
</dbReference>
<dbReference type="InterPro" id="IPR050213">
    <property type="entry name" value="GST_superfamily"/>
</dbReference>
<keyword evidence="3" id="KW-1185">Reference proteome</keyword>
<accession>A0A486WUX8</accession>
<dbReference type="PROSITE" id="PS50404">
    <property type="entry name" value="GST_NTER"/>
    <property type="match status" value="1"/>
</dbReference>
<proteinExistence type="predicted"/>
<dbReference type="EMBL" id="BX284605">
    <property type="protein sequence ID" value="VGM69563.1"/>
    <property type="molecule type" value="Genomic_DNA"/>
</dbReference>
<sequence length="139" mass="16233">MAVPQLYYFTIRGFGEYIRLLFLDNGIKFEDIRFDYEGNEWQEFKKGMLLGQLPCLKVDGQEIVQTGAIMRHLGRVHDQSSRSHRCCQCLSIGLFSIHSEATFCLEDFRITRYWSLWSGNKNGRMPDRSSAVLQNLEEK</sequence>
<dbReference type="CDD" id="cd03076">
    <property type="entry name" value="GST_N_Pi"/>
    <property type="match status" value="1"/>
</dbReference>
<dbReference type="ExpressionAtlas" id="A0A486WUX8">
    <property type="expression patterns" value="baseline"/>
</dbReference>
<reference evidence="2 3" key="1">
    <citation type="journal article" date="1998" name="Science">
        <title>Genome sequence of the nematode C. elegans: a platform for investigating biology.</title>
        <authorList>
            <consortium name="The C. elegans sequencing consortium"/>
            <person name="Sulson J.E."/>
            <person name="Waterston R."/>
        </authorList>
    </citation>
    <scope>NUCLEOTIDE SEQUENCE [LARGE SCALE GENOMIC DNA]</scope>
    <source>
        <strain evidence="2 3">Bristol N2</strain>
    </source>
</reference>
<protein>
    <submittedName>
        <fullName evidence="2">GST N-terminal domain-containing protein</fullName>
    </submittedName>
</protein>
<dbReference type="GO" id="GO:0006749">
    <property type="term" value="P:glutathione metabolic process"/>
    <property type="evidence" value="ECO:0000318"/>
    <property type="project" value="GO_Central"/>
</dbReference>
<dbReference type="GO" id="GO:0004364">
    <property type="term" value="F:glutathione transferase activity"/>
    <property type="evidence" value="ECO:0000318"/>
    <property type="project" value="GO_Central"/>
</dbReference>
<dbReference type="GO" id="GO:0005829">
    <property type="term" value="C:cytosol"/>
    <property type="evidence" value="ECO:0000318"/>
    <property type="project" value="GO_Central"/>
</dbReference>
<dbReference type="FunFam" id="3.40.30.10:FF:000168">
    <property type="entry name" value="Glutathione S-transferase 2"/>
    <property type="match status" value="1"/>
</dbReference>
<dbReference type="InterPro" id="IPR004045">
    <property type="entry name" value="Glutathione_S-Trfase_N"/>
</dbReference>
<organism evidence="2 3">
    <name type="scientific">Caenorhabditis elegans</name>
    <dbReference type="NCBI Taxonomy" id="6239"/>
    <lineage>
        <taxon>Eukaryota</taxon>
        <taxon>Metazoa</taxon>
        <taxon>Ecdysozoa</taxon>
        <taxon>Nematoda</taxon>
        <taxon>Chromadorea</taxon>
        <taxon>Rhabditida</taxon>
        <taxon>Rhabditina</taxon>
        <taxon>Rhabditomorpha</taxon>
        <taxon>Rhabditoidea</taxon>
        <taxon>Rhabditidae</taxon>
        <taxon>Peloderinae</taxon>
        <taxon>Caenorhabditis</taxon>
    </lineage>
</organism>
<dbReference type="OrthoDB" id="4951845at2759"/>
<dbReference type="AlphaFoldDB" id="A0A486WUX8"/>
<dbReference type="Gene3D" id="1.20.1050.130">
    <property type="match status" value="1"/>
</dbReference>
<dbReference type="SMR" id="A0A486WUX8"/>
<dbReference type="SFLD" id="SFLDS00019">
    <property type="entry name" value="Glutathione_Transferase_(cytos"/>
    <property type="match status" value="1"/>
</dbReference>
<evidence type="ECO:0000313" key="4">
    <source>
        <dbReference type="WormBase" id="F56A4.3b"/>
    </source>
</evidence>
<dbReference type="PANTHER" id="PTHR11571:SF120">
    <property type="entry name" value="GST N-TERMINAL DOMAIN-CONTAINING PROTEIN-RELATED"/>
    <property type="match status" value="1"/>
</dbReference>
<evidence type="ECO:0000259" key="1">
    <source>
        <dbReference type="PROSITE" id="PS50404"/>
    </source>
</evidence>